<name>A0ABP6VUN1_9GAMM</name>
<dbReference type="PANTHER" id="PTHR35867">
    <property type="entry name" value="PROTEIN RSEC"/>
    <property type="match status" value="1"/>
</dbReference>
<dbReference type="EMBL" id="BAABCX010000002">
    <property type="protein sequence ID" value="GAA3541211.1"/>
    <property type="molecule type" value="Genomic_DNA"/>
</dbReference>
<proteinExistence type="predicted"/>
<keyword evidence="1" id="KW-0812">Transmembrane</keyword>
<evidence type="ECO:0000256" key="1">
    <source>
        <dbReference type="SAM" id="Phobius"/>
    </source>
</evidence>
<evidence type="ECO:0000313" key="3">
    <source>
        <dbReference type="Proteomes" id="UP001500795"/>
    </source>
</evidence>
<dbReference type="PANTHER" id="PTHR35867:SF1">
    <property type="entry name" value="PROTEIN RSEC"/>
    <property type="match status" value="1"/>
</dbReference>
<reference evidence="3" key="1">
    <citation type="journal article" date="2019" name="Int. J. Syst. Evol. Microbiol.">
        <title>The Global Catalogue of Microorganisms (GCM) 10K type strain sequencing project: providing services to taxonomists for standard genome sequencing and annotation.</title>
        <authorList>
            <consortium name="The Broad Institute Genomics Platform"/>
            <consortium name="The Broad Institute Genome Sequencing Center for Infectious Disease"/>
            <person name="Wu L."/>
            <person name="Ma J."/>
        </authorList>
    </citation>
    <scope>NUCLEOTIDE SEQUENCE [LARGE SCALE GENOMIC DNA]</scope>
    <source>
        <strain evidence="3">JCM 17110</strain>
    </source>
</reference>
<dbReference type="InterPro" id="IPR026268">
    <property type="entry name" value="RseC"/>
</dbReference>
<keyword evidence="3" id="KW-1185">Reference proteome</keyword>
<dbReference type="Proteomes" id="UP001500795">
    <property type="component" value="Unassembled WGS sequence"/>
</dbReference>
<dbReference type="Pfam" id="PF04246">
    <property type="entry name" value="RseC_MucC"/>
    <property type="match status" value="1"/>
</dbReference>
<feature type="transmembrane region" description="Helical" evidence="1">
    <location>
        <begin position="106"/>
        <end position="126"/>
    </location>
</feature>
<gene>
    <name evidence="2" type="ORF">GCM10022394_21340</name>
</gene>
<dbReference type="InterPro" id="IPR007359">
    <property type="entry name" value="SigmaE_reg_RseC_MucC"/>
</dbReference>
<sequence length="149" mass="15448">MIEEVATVVQLVPEGVVLECFSRSACGQCRQSQHCGTGLVAKALPGRSHQFVVATPLPLRVGEQVRIGIPEQSLIKSAVLIYLLPLLCVLLASLLASLLFKLGDGGTIASAIAGGWLGFLLASRLARGPGFGLAGPVILGPLIPISNID</sequence>
<keyword evidence="1" id="KW-1133">Transmembrane helix</keyword>
<feature type="transmembrane region" description="Helical" evidence="1">
    <location>
        <begin position="79"/>
        <end position="100"/>
    </location>
</feature>
<dbReference type="RefSeq" id="WP_344957752.1">
    <property type="nucleotide sequence ID" value="NZ_BAABCX010000002.1"/>
</dbReference>
<comment type="caution">
    <text evidence="2">The sequence shown here is derived from an EMBL/GenBank/DDBJ whole genome shotgun (WGS) entry which is preliminary data.</text>
</comment>
<accession>A0ABP6VUN1</accession>
<protein>
    <submittedName>
        <fullName evidence="2">SoxR reducing system RseC family protein</fullName>
    </submittedName>
</protein>
<dbReference type="PIRSF" id="PIRSF004923">
    <property type="entry name" value="RseC"/>
    <property type="match status" value="1"/>
</dbReference>
<organism evidence="2 3">
    <name type="scientific">Zobellella aerophila</name>
    <dbReference type="NCBI Taxonomy" id="870480"/>
    <lineage>
        <taxon>Bacteria</taxon>
        <taxon>Pseudomonadati</taxon>
        <taxon>Pseudomonadota</taxon>
        <taxon>Gammaproteobacteria</taxon>
        <taxon>Aeromonadales</taxon>
        <taxon>Aeromonadaceae</taxon>
        <taxon>Zobellella</taxon>
    </lineage>
</organism>
<evidence type="ECO:0000313" key="2">
    <source>
        <dbReference type="EMBL" id="GAA3541211.1"/>
    </source>
</evidence>
<keyword evidence="1" id="KW-0472">Membrane</keyword>